<dbReference type="InterPro" id="IPR045455">
    <property type="entry name" value="NrS-1_pol-like_helicase"/>
</dbReference>
<sequence>MTDLLFADAVQPFIDAGLPVVDLLPIIPPGAALVPKTAIDSGHLGKIPGRYLPYKKLWSGLPGEWPSVGLLPRYQAQCGTWPTQNVGLRAGNFPGLDIDVKSEEARDLVEVLSTLHLGKAPARVRDNAPRALLVFRLDGGEAIRKMRIEFEDKVGVKHAVEMLGLGQQYVIAGKHPTGSMYEWREGSDLTQWGANGLTKITADAARTFFNELFLEIQGRGWTVVQSKRNGGGALGDAVPLSGMEPTLSVDMAIRALNAIPNTQEALPDHNDLVSVLASFKATLGRDALREDVRAAADEWAHRHGWAKEGAFDNIWRSTDAVRVGPYSLISRARQYGWFEDVPLDFPDDVEEVETKIEAAQATANDEDAVLRSVAEQLVYWPEAERFVVRATGKLYSHRALNSATGLGTEIAPSGMSGTKAASHRLINSKLVQTVGGITYHAAAPQLLSSPEGFVYNRWKEHPMRLPTNVTDAAVRPWLDHVSYLFSNDDERAFLLDYFAHLVQHRGVKIRFAPILIGAQGIGKDLLLNPIVTWLGETNTRQIEPEDFAPGKFGDFYESELCVVQEITRHGKYDLYEKMKAIISGTAGDKVLVNKKYQMPYEVKNLVNFIFFSNHSDAITLADDDRRFFVIESTVSPEKEAYYDALAKFYANGGVASVIAWLKARSLGNFNPGGRPMMTDAKRQMISDSRAPTVRKVSDALTEGCFVNRTVLDADELMKLVEKEYSFDEATRKCFLYVGQAAAALRAAKWVNRPGQVYLGGKRVRLWCRTAEIAALGHDMLKALLLRERDEGQKEAA</sequence>
<evidence type="ECO:0000313" key="3">
    <source>
        <dbReference type="EMBL" id="CAB4124673.1"/>
    </source>
</evidence>
<evidence type="ECO:0000259" key="1">
    <source>
        <dbReference type="Pfam" id="PF09250"/>
    </source>
</evidence>
<accession>A0A6J5KUK1</accession>
<protein>
    <submittedName>
        <fullName evidence="3">DNA primase/polymerase, bifunctional, N-terminal</fullName>
    </submittedName>
</protein>
<feature type="domain" description="DNA primase/polymerase bifunctional N-terminal" evidence="1">
    <location>
        <begin position="80"/>
        <end position="186"/>
    </location>
</feature>
<proteinExistence type="predicted"/>
<evidence type="ECO:0000259" key="2">
    <source>
        <dbReference type="Pfam" id="PF19263"/>
    </source>
</evidence>
<dbReference type="InterPro" id="IPR015330">
    <property type="entry name" value="DNA_primase/pol_bifunc_N"/>
</dbReference>
<reference evidence="3" key="1">
    <citation type="submission" date="2020-04" db="EMBL/GenBank/DDBJ databases">
        <authorList>
            <person name="Chiriac C."/>
            <person name="Salcher M."/>
            <person name="Ghai R."/>
            <person name="Kavagutti S V."/>
        </authorList>
    </citation>
    <scope>NUCLEOTIDE SEQUENCE</scope>
</reference>
<gene>
    <name evidence="3" type="ORF">UFOVP62_22</name>
</gene>
<organism evidence="3">
    <name type="scientific">uncultured Caudovirales phage</name>
    <dbReference type="NCBI Taxonomy" id="2100421"/>
    <lineage>
        <taxon>Viruses</taxon>
        <taxon>Duplodnaviria</taxon>
        <taxon>Heunggongvirae</taxon>
        <taxon>Uroviricota</taxon>
        <taxon>Caudoviricetes</taxon>
        <taxon>Peduoviridae</taxon>
        <taxon>Maltschvirus</taxon>
        <taxon>Maltschvirus maltsch</taxon>
    </lineage>
</organism>
<dbReference type="EMBL" id="LR796182">
    <property type="protein sequence ID" value="CAB4124673.1"/>
    <property type="molecule type" value="Genomic_DNA"/>
</dbReference>
<dbReference type="Gene3D" id="3.40.50.300">
    <property type="entry name" value="P-loop containing nucleotide triphosphate hydrolases"/>
    <property type="match status" value="1"/>
</dbReference>
<dbReference type="Pfam" id="PF19263">
    <property type="entry name" value="DUF5906"/>
    <property type="match status" value="1"/>
</dbReference>
<dbReference type="InterPro" id="IPR027417">
    <property type="entry name" value="P-loop_NTPase"/>
</dbReference>
<dbReference type="Pfam" id="PF09250">
    <property type="entry name" value="Prim-Pol"/>
    <property type="match status" value="1"/>
</dbReference>
<name>A0A6J5KUK1_9CAUD</name>
<feature type="domain" description="NrS-1 polymerase-like helicase" evidence="2">
    <location>
        <begin position="515"/>
        <end position="626"/>
    </location>
</feature>